<feature type="domain" description="DUF7718" evidence="1">
    <location>
        <begin position="6"/>
        <end position="102"/>
    </location>
</feature>
<dbReference type="InterPro" id="IPR056135">
    <property type="entry name" value="DUF7718"/>
</dbReference>
<proteinExistence type="predicted"/>
<gene>
    <name evidence="2" type="ORF">SCARUB_00964</name>
</gene>
<protein>
    <recommendedName>
        <fullName evidence="1">DUF7718 domain-containing protein</fullName>
    </recommendedName>
</protein>
<dbReference type="Proteomes" id="UP000094056">
    <property type="component" value="Unassembled WGS sequence"/>
</dbReference>
<accession>A0A1E3XE48</accession>
<evidence type="ECO:0000313" key="3">
    <source>
        <dbReference type="Proteomes" id="UP000094056"/>
    </source>
</evidence>
<dbReference type="Pfam" id="PF24839">
    <property type="entry name" value="DUF7718"/>
    <property type="match status" value="1"/>
</dbReference>
<sequence>MAKVVDFVVIFDDGVRKRHYHETQKGKVTYFTVQLEIKIENEWRVAVRYDCSHGFSHMDKYDIKGKQSKRTLNLSFESALTYGDWDINENWLKYKEEFLKGVSNE</sequence>
<organism evidence="2 3">
    <name type="scientific">Candidatus Scalindua rubra</name>
    <dbReference type="NCBI Taxonomy" id="1872076"/>
    <lineage>
        <taxon>Bacteria</taxon>
        <taxon>Pseudomonadati</taxon>
        <taxon>Planctomycetota</taxon>
        <taxon>Candidatus Brocadiia</taxon>
        <taxon>Candidatus Brocadiales</taxon>
        <taxon>Candidatus Scalinduaceae</taxon>
        <taxon>Candidatus Scalindua</taxon>
    </lineage>
</organism>
<reference evidence="2 3" key="1">
    <citation type="submission" date="2016-07" db="EMBL/GenBank/DDBJ databases">
        <title>Draft genome of Scalindua rubra, obtained from a brine-seawater interface in the Red Sea, sheds light on salt adaptation in anammox bacteria.</title>
        <authorList>
            <person name="Speth D.R."/>
            <person name="Lagkouvardos I."/>
            <person name="Wang Y."/>
            <person name="Qian P.-Y."/>
            <person name="Dutilh B.E."/>
            <person name="Jetten M.S."/>
        </authorList>
    </citation>
    <scope>NUCLEOTIDE SEQUENCE [LARGE SCALE GENOMIC DNA]</scope>
    <source>
        <strain evidence="2">BSI-1</strain>
    </source>
</reference>
<evidence type="ECO:0000259" key="1">
    <source>
        <dbReference type="Pfam" id="PF24839"/>
    </source>
</evidence>
<name>A0A1E3XE48_9BACT</name>
<dbReference type="EMBL" id="MAYW01000017">
    <property type="protein sequence ID" value="ODS33893.1"/>
    <property type="molecule type" value="Genomic_DNA"/>
</dbReference>
<dbReference type="AlphaFoldDB" id="A0A1E3XE48"/>
<evidence type="ECO:0000313" key="2">
    <source>
        <dbReference type="EMBL" id="ODS33893.1"/>
    </source>
</evidence>
<comment type="caution">
    <text evidence="2">The sequence shown here is derived from an EMBL/GenBank/DDBJ whole genome shotgun (WGS) entry which is preliminary data.</text>
</comment>